<feature type="domain" description="Cyanovirin-N" evidence="1">
    <location>
        <begin position="10"/>
        <end position="111"/>
    </location>
</feature>
<dbReference type="SMART" id="SM01111">
    <property type="entry name" value="CVNH"/>
    <property type="match status" value="1"/>
</dbReference>
<gene>
    <name evidence="2" type="ORF">KXV57_002776</name>
</gene>
<comment type="caution">
    <text evidence="2">The sequence shown here is derived from an EMBL/GenBank/DDBJ whole genome shotgun (WGS) entry which is preliminary data.</text>
</comment>
<protein>
    <recommendedName>
        <fullName evidence="1">Cyanovirin-N domain-containing protein</fullName>
    </recommendedName>
</protein>
<dbReference type="AlphaFoldDB" id="A0A9P8SN31"/>
<dbReference type="EMBL" id="JAIBSC010000177">
    <property type="protein sequence ID" value="KAH1893619.1"/>
    <property type="molecule type" value="Genomic_DNA"/>
</dbReference>
<sequence>MAAGLAIAGDFSKSCDDITLEDSRYLVAECQRKNSSSQVSKLDLNACYSNNGFSLKAEPSGGAFSDPFFRRCSVVGSQLSCQRKTKGSKGSKSTRIFHDLDEDIYNQDGTLG</sequence>
<dbReference type="InterPro" id="IPR011058">
    <property type="entry name" value="Cyanovirin-N"/>
</dbReference>
<accession>A0A9P8SN31</accession>
<proteinExistence type="predicted"/>
<dbReference type="SUPFAM" id="SSF51322">
    <property type="entry name" value="Cyanovirin-N"/>
    <property type="match status" value="1"/>
</dbReference>
<organism evidence="2 3">
    <name type="scientific">Aspergillus fumigatus</name>
    <name type="common">Neosartorya fumigata</name>
    <dbReference type="NCBI Taxonomy" id="746128"/>
    <lineage>
        <taxon>Eukaryota</taxon>
        <taxon>Fungi</taxon>
        <taxon>Dikarya</taxon>
        <taxon>Ascomycota</taxon>
        <taxon>Pezizomycotina</taxon>
        <taxon>Eurotiomycetes</taxon>
        <taxon>Eurotiomycetidae</taxon>
        <taxon>Eurotiales</taxon>
        <taxon>Aspergillaceae</taxon>
        <taxon>Aspergillus</taxon>
        <taxon>Aspergillus subgen. Fumigati</taxon>
    </lineage>
</organism>
<name>A0A9P8SN31_ASPFM</name>
<evidence type="ECO:0000313" key="2">
    <source>
        <dbReference type="EMBL" id="KAH1893619.1"/>
    </source>
</evidence>
<dbReference type="Proteomes" id="UP000813423">
    <property type="component" value="Unassembled WGS sequence"/>
</dbReference>
<reference evidence="2" key="1">
    <citation type="submission" date="2021-08" db="EMBL/GenBank/DDBJ databases">
        <title>Global Aspergillus fumigatus from environmental and clinical sources.</title>
        <authorList>
            <person name="Barber A."/>
            <person name="Sae-Ong T."/>
        </authorList>
    </citation>
    <scope>NUCLEOTIDE SEQUENCE</scope>
    <source>
        <strain evidence="2">NRZ-2016-071</strain>
    </source>
</reference>
<dbReference type="InterPro" id="IPR036673">
    <property type="entry name" value="Cyanovirin-N_sf"/>
</dbReference>
<feature type="non-terminal residue" evidence="2">
    <location>
        <position position="112"/>
    </location>
</feature>
<dbReference type="Pfam" id="PF08881">
    <property type="entry name" value="CVNH"/>
    <property type="match status" value="1"/>
</dbReference>
<evidence type="ECO:0000259" key="1">
    <source>
        <dbReference type="SMART" id="SM01111"/>
    </source>
</evidence>
<dbReference type="Gene3D" id="2.30.60.10">
    <property type="entry name" value="Cyanovirin-N"/>
    <property type="match status" value="1"/>
</dbReference>
<evidence type="ECO:0000313" key="3">
    <source>
        <dbReference type="Proteomes" id="UP000813423"/>
    </source>
</evidence>